<keyword evidence="2" id="KW-0813">Transport</keyword>
<feature type="transmembrane region" description="Helical" evidence="8">
    <location>
        <begin position="179"/>
        <end position="204"/>
    </location>
</feature>
<sequence>MAGLRWRWLALLAGLARPTVAFGPIPTQLRLRTVRSQSLALVAQVSQLPPPPDLPSSSPKPSLGEAEHRHPRLILAVLLALYITNQWARMLPSYLVSFDETRLALPGAAHELMNADLKFNQAQYGLLVSYGFSLLYTICALPAGAACDLFSRKLILMGSAAGWGAATISSSFARSYNHVFVARIMLSVSQAFATPASISLISSVFPSGARATATSIYSSGIYVGAALASLSVVLSRRFGWRSTALIAGAASTLPAVLLAAVLRERGAQPAPDAPPAPRTMRVAAVPSEVADKAKSAASPTRLLTVLSVPSVRLLLAAAAVRFFAGFAIGAWTPPFYRTYFGAQAASFAVLNALIVAGAGSLSVVSGGWFADRLVRRGKAHRVALVPAVGSLLAIPFWVLAMQAPNFYLSMLGLCAAYLCAECWYGVTISMMQAGLPSTVRGTAQGLLNMVQVIGNASPLLIGYLLTRGASLRRLATVVTPTAYVICAILFWLAGEARQLEQDAATATSA</sequence>
<evidence type="ECO:0000256" key="2">
    <source>
        <dbReference type="ARBA" id="ARBA00022448"/>
    </source>
</evidence>
<feature type="transmembrane region" description="Helical" evidence="8">
    <location>
        <begin position="471"/>
        <end position="492"/>
    </location>
</feature>
<feature type="transmembrane region" description="Helical" evidence="8">
    <location>
        <begin position="344"/>
        <end position="370"/>
    </location>
</feature>
<gene>
    <name evidence="11" type="ORF">AB1Y20_001135</name>
</gene>
<evidence type="ECO:0000256" key="5">
    <source>
        <dbReference type="ARBA" id="ARBA00023136"/>
    </source>
</evidence>
<dbReference type="Gene3D" id="1.20.1250.20">
    <property type="entry name" value="MFS general substrate transporter like domains"/>
    <property type="match status" value="1"/>
</dbReference>
<dbReference type="Proteomes" id="UP001515480">
    <property type="component" value="Unassembled WGS sequence"/>
</dbReference>
<dbReference type="SUPFAM" id="SSF103473">
    <property type="entry name" value="MFS general substrate transporter"/>
    <property type="match status" value="1"/>
</dbReference>
<dbReference type="InterPro" id="IPR020846">
    <property type="entry name" value="MFS_dom"/>
</dbReference>
<dbReference type="AlphaFoldDB" id="A0AB34K7C3"/>
<evidence type="ECO:0000259" key="10">
    <source>
        <dbReference type="PROSITE" id="PS50850"/>
    </source>
</evidence>
<evidence type="ECO:0000256" key="6">
    <source>
        <dbReference type="ARBA" id="ARBA00024338"/>
    </source>
</evidence>
<dbReference type="InterPro" id="IPR011701">
    <property type="entry name" value="MFS"/>
</dbReference>
<dbReference type="EMBL" id="JBGBPQ010000001">
    <property type="protein sequence ID" value="KAL1530220.1"/>
    <property type="molecule type" value="Genomic_DNA"/>
</dbReference>
<evidence type="ECO:0000313" key="11">
    <source>
        <dbReference type="EMBL" id="KAL1530220.1"/>
    </source>
</evidence>
<dbReference type="InterPro" id="IPR044770">
    <property type="entry name" value="MFS_spinster-like"/>
</dbReference>
<dbReference type="PROSITE" id="PS50850">
    <property type="entry name" value="MFS"/>
    <property type="match status" value="1"/>
</dbReference>
<evidence type="ECO:0000256" key="8">
    <source>
        <dbReference type="SAM" id="Phobius"/>
    </source>
</evidence>
<feature type="transmembrane region" description="Helical" evidence="8">
    <location>
        <begin position="311"/>
        <end position="332"/>
    </location>
</feature>
<keyword evidence="9" id="KW-0732">Signal</keyword>
<comment type="caution">
    <text evidence="11">The sequence shown here is derived from an EMBL/GenBank/DDBJ whole genome shotgun (WGS) entry which is preliminary data.</text>
</comment>
<evidence type="ECO:0000313" key="12">
    <source>
        <dbReference type="Proteomes" id="UP001515480"/>
    </source>
</evidence>
<evidence type="ECO:0000256" key="7">
    <source>
        <dbReference type="SAM" id="MobiDB-lite"/>
    </source>
</evidence>
<dbReference type="GO" id="GO:0016020">
    <property type="term" value="C:membrane"/>
    <property type="evidence" value="ECO:0007669"/>
    <property type="project" value="UniProtKB-SubCell"/>
</dbReference>
<feature type="region of interest" description="Disordered" evidence="7">
    <location>
        <begin position="46"/>
        <end position="65"/>
    </location>
</feature>
<feature type="signal peptide" evidence="9">
    <location>
        <begin position="1"/>
        <end position="21"/>
    </location>
</feature>
<feature type="transmembrane region" description="Helical" evidence="8">
    <location>
        <begin position="124"/>
        <end position="147"/>
    </location>
</feature>
<proteinExistence type="inferred from homology"/>
<dbReference type="GO" id="GO:0022857">
    <property type="term" value="F:transmembrane transporter activity"/>
    <property type="evidence" value="ECO:0007669"/>
    <property type="project" value="InterPro"/>
</dbReference>
<reference evidence="11 12" key="1">
    <citation type="journal article" date="2024" name="Science">
        <title>Giant polyketide synthase enzymes in the biosynthesis of giant marine polyether toxins.</title>
        <authorList>
            <person name="Fallon T.R."/>
            <person name="Shende V.V."/>
            <person name="Wierzbicki I.H."/>
            <person name="Pendleton A.L."/>
            <person name="Watervoot N.F."/>
            <person name="Auber R.P."/>
            <person name="Gonzalez D.J."/>
            <person name="Wisecaver J.H."/>
            <person name="Moore B.S."/>
        </authorList>
    </citation>
    <scope>NUCLEOTIDE SEQUENCE [LARGE SCALE GENOMIC DNA]</scope>
    <source>
        <strain evidence="11 12">12B1</strain>
    </source>
</reference>
<dbReference type="PANTHER" id="PTHR23505:SF79">
    <property type="entry name" value="PROTEIN SPINSTER"/>
    <property type="match status" value="1"/>
</dbReference>
<feature type="chain" id="PRO_5044301274" description="Major facilitator superfamily (MFS) profile domain-containing protein" evidence="9">
    <location>
        <begin position="22"/>
        <end position="509"/>
    </location>
</feature>
<comment type="similarity">
    <text evidence="6">Belongs to the major facilitator superfamily. Spinster (TC 2.A.1.49) family.</text>
</comment>
<feature type="transmembrane region" description="Helical" evidence="8">
    <location>
        <begin position="240"/>
        <end position="262"/>
    </location>
</feature>
<evidence type="ECO:0000256" key="9">
    <source>
        <dbReference type="SAM" id="SignalP"/>
    </source>
</evidence>
<feature type="transmembrane region" description="Helical" evidence="8">
    <location>
        <begin position="216"/>
        <end position="234"/>
    </location>
</feature>
<keyword evidence="12" id="KW-1185">Reference proteome</keyword>
<feature type="transmembrane region" description="Helical" evidence="8">
    <location>
        <begin position="406"/>
        <end position="426"/>
    </location>
</feature>
<keyword evidence="3 8" id="KW-0812">Transmembrane</keyword>
<evidence type="ECO:0000256" key="1">
    <source>
        <dbReference type="ARBA" id="ARBA00004141"/>
    </source>
</evidence>
<name>A0AB34K7C3_PRYPA</name>
<dbReference type="InterPro" id="IPR036259">
    <property type="entry name" value="MFS_trans_sf"/>
</dbReference>
<feature type="transmembrane region" description="Helical" evidence="8">
    <location>
        <begin position="446"/>
        <end position="465"/>
    </location>
</feature>
<evidence type="ECO:0000256" key="4">
    <source>
        <dbReference type="ARBA" id="ARBA00022989"/>
    </source>
</evidence>
<accession>A0AB34K7C3</accession>
<keyword evidence="5 8" id="KW-0472">Membrane</keyword>
<dbReference type="PANTHER" id="PTHR23505">
    <property type="entry name" value="SPINSTER"/>
    <property type="match status" value="1"/>
</dbReference>
<dbReference type="Pfam" id="PF07690">
    <property type="entry name" value="MFS_1"/>
    <property type="match status" value="1"/>
</dbReference>
<feature type="transmembrane region" description="Helical" evidence="8">
    <location>
        <begin position="382"/>
        <end position="400"/>
    </location>
</feature>
<keyword evidence="4 8" id="KW-1133">Transmembrane helix</keyword>
<evidence type="ECO:0000256" key="3">
    <source>
        <dbReference type="ARBA" id="ARBA00022692"/>
    </source>
</evidence>
<feature type="transmembrane region" description="Helical" evidence="8">
    <location>
        <begin position="154"/>
        <end position="173"/>
    </location>
</feature>
<organism evidence="11 12">
    <name type="scientific">Prymnesium parvum</name>
    <name type="common">Toxic golden alga</name>
    <dbReference type="NCBI Taxonomy" id="97485"/>
    <lineage>
        <taxon>Eukaryota</taxon>
        <taxon>Haptista</taxon>
        <taxon>Haptophyta</taxon>
        <taxon>Prymnesiophyceae</taxon>
        <taxon>Prymnesiales</taxon>
        <taxon>Prymnesiaceae</taxon>
        <taxon>Prymnesium</taxon>
    </lineage>
</organism>
<feature type="domain" description="Major facilitator superfamily (MFS) profile" evidence="10">
    <location>
        <begin position="73"/>
        <end position="498"/>
    </location>
</feature>
<protein>
    <recommendedName>
        <fullName evidence="10">Major facilitator superfamily (MFS) profile domain-containing protein</fullName>
    </recommendedName>
</protein>
<comment type="subcellular location">
    <subcellularLocation>
        <location evidence="1">Membrane</location>
        <topology evidence="1">Multi-pass membrane protein</topology>
    </subcellularLocation>
</comment>